<dbReference type="InterPro" id="IPR011663">
    <property type="entry name" value="UTRA"/>
</dbReference>
<name>A0A1H0EHQ0_9PSED</name>
<keyword evidence="6" id="KW-1185">Reference proteome</keyword>
<evidence type="ECO:0000256" key="3">
    <source>
        <dbReference type="ARBA" id="ARBA00023163"/>
    </source>
</evidence>
<evidence type="ECO:0000259" key="4">
    <source>
        <dbReference type="PROSITE" id="PS50949"/>
    </source>
</evidence>
<dbReference type="Proteomes" id="UP000242957">
    <property type="component" value="Unassembled WGS sequence"/>
</dbReference>
<protein>
    <submittedName>
        <fullName evidence="5">GntR family transcriptional regulator</fullName>
    </submittedName>
</protein>
<dbReference type="SUPFAM" id="SSF46785">
    <property type="entry name" value="Winged helix' DNA-binding domain"/>
    <property type="match status" value="1"/>
</dbReference>
<dbReference type="InterPro" id="IPR036388">
    <property type="entry name" value="WH-like_DNA-bd_sf"/>
</dbReference>
<dbReference type="Gene3D" id="1.10.10.10">
    <property type="entry name" value="Winged helix-like DNA-binding domain superfamily/Winged helix DNA-binding domain"/>
    <property type="match status" value="1"/>
</dbReference>
<evidence type="ECO:0000256" key="1">
    <source>
        <dbReference type="ARBA" id="ARBA00023015"/>
    </source>
</evidence>
<keyword evidence="2" id="KW-0238">DNA-binding</keyword>
<dbReference type="PANTHER" id="PTHR44846">
    <property type="entry name" value="MANNOSYL-D-GLYCERATE TRANSPORT/METABOLISM SYSTEM REPRESSOR MNGR-RELATED"/>
    <property type="match status" value="1"/>
</dbReference>
<accession>A0A1H0EHQ0</accession>
<feature type="domain" description="HTH gntR-type" evidence="4">
    <location>
        <begin position="21"/>
        <end position="89"/>
    </location>
</feature>
<organism evidence="5 6">
    <name type="scientific">Pseudomonas jinjuensis</name>
    <dbReference type="NCBI Taxonomy" id="198616"/>
    <lineage>
        <taxon>Bacteria</taxon>
        <taxon>Pseudomonadati</taxon>
        <taxon>Pseudomonadota</taxon>
        <taxon>Gammaproteobacteria</taxon>
        <taxon>Pseudomonadales</taxon>
        <taxon>Pseudomonadaceae</taxon>
        <taxon>Pseudomonas</taxon>
    </lineage>
</organism>
<dbReference type="RefSeq" id="WP_169720222.1">
    <property type="nucleotide sequence ID" value="NZ_FNIJ01000005.1"/>
</dbReference>
<evidence type="ECO:0000313" key="6">
    <source>
        <dbReference type="Proteomes" id="UP000242957"/>
    </source>
</evidence>
<evidence type="ECO:0000256" key="2">
    <source>
        <dbReference type="ARBA" id="ARBA00023125"/>
    </source>
</evidence>
<dbReference type="InterPro" id="IPR050679">
    <property type="entry name" value="Bact_HTH_transcr_reg"/>
</dbReference>
<dbReference type="SUPFAM" id="SSF64288">
    <property type="entry name" value="Chorismate lyase-like"/>
    <property type="match status" value="1"/>
</dbReference>
<dbReference type="PANTHER" id="PTHR44846:SF1">
    <property type="entry name" value="MANNOSYL-D-GLYCERATE TRANSPORT_METABOLISM SYSTEM REPRESSOR MNGR-RELATED"/>
    <property type="match status" value="1"/>
</dbReference>
<dbReference type="AlphaFoldDB" id="A0A1H0EHQ0"/>
<dbReference type="GO" id="GO:0045892">
    <property type="term" value="P:negative regulation of DNA-templated transcription"/>
    <property type="evidence" value="ECO:0007669"/>
    <property type="project" value="TreeGrafter"/>
</dbReference>
<proteinExistence type="predicted"/>
<dbReference type="InterPro" id="IPR036390">
    <property type="entry name" value="WH_DNA-bd_sf"/>
</dbReference>
<sequence>MSEREAIDFYDRYRPHGVMGLPKYVQLREALLAAINDGYWGPGMQLPNESTLASITPFSLGTVQKALRDLVASKTIVRRHGHGTFVAERAVPMLSPMHLRFEDDEGNIFPIYAAVVGQESGLDGQLWADKLGAGVRSVVKVDRVFTVGEGFRCFSHFFIDGDRFPAFAEPEMLDFAGANFKALLYDRYNVRIHELIQKLRVEQFPDEVCRQLELDEGTVGVVLEFHAMSHSAQPIYFQEAFIPPNSYRLRLEANLES</sequence>
<dbReference type="Pfam" id="PF00392">
    <property type="entry name" value="GntR"/>
    <property type="match status" value="1"/>
</dbReference>
<dbReference type="InterPro" id="IPR028978">
    <property type="entry name" value="Chorismate_lyase_/UTRA_dom_sf"/>
</dbReference>
<gene>
    <name evidence="5" type="ORF">SAMN05216193_105176</name>
</gene>
<dbReference type="GO" id="GO:0003700">
    <property type="term" value="F:DNA-binding transcription factor activity"/>
    <property type="evidence" value="ECO:0007669"/>
    <property type="project" value="InterPro"/>
</dbReference>
<dbReference type="GO" id="GO:0003677">
    <property type="term" value="F:DNA binding"/>
    <property type="evidence" value="ECO:0007669"/>
    <property type="project" value="UniProtKB-KW"/>
</dbReference>
<dbReference type="PROSITE" id="PS50949">
    <property type="entry name" value="HTH_GNTR"/>
    <property type="match status" value="1"/>
</dbReference>
<dbReference type="EMBL" id="FNIJ01000005">
    <property type="protein sequence ID" value="SDN81831.1"/>
    <property type="molecule type" value="Genomic_DNA"/>
</dbReference>
<dbReference type="Gene3D" id="3.40.1410.10">
    <property type="entry name" value="Chorismate lyase-like"/>
    <property type="match status" value="1"/>
</dbReference>
<reference evidence="6" key="1">
    <citation type="submission" date="2016-10" db="EMBL/GenBank/DDBJ databases">
        <authorList>
            <person name="Varghese N."/>
            <person name="Submissions S."/>
        </authorList>
    </citation>
    <scope>NUCLEOTIDE SEQUENCE [LARGE SCALE GENOMIC DNA]</scope>
    <source>
        <strain evidence="6">JCM 21621</strain>
    </source>
</reference>
<dbReference type="SMART" id="SM00345">
    <property type="entry name" value="HTH_GNTR"/>
    <property type="match status" value="1"/>
</dbReference>
<dbReference type="InterPro" id="IPR000524">
    <property type="entry name" value="Tscrpt_reg_HTH_GntR"/>
</dbReference>
<dbReference type="STRING" id="198616.SAMN05216193_105176"/>
<keyword evidence="3" id="KW-0804">Transcription</keyword>
<evidence type="ECO:0000313" key="5">
    <source>
        <dbReference type="EMBL" id="SDN81831.1"/>
    </source>
</evidence>
<dbReference type="CDD" id="cd07377">
    <property type="entry name" value="WHTH_GntR"/>
    <property type="match status" value="1"/>
</dbReference>
<keyword evidence="1" id="KW-0805">Transcription regulation</keyword>
<dbReference type="Pfam" id="PF07702">
    <property type="entry name" value="UTRA"/>
    <property type="match status" value="1"/>
</dbReference>